<reference evidence="3 4" key="1">
    <citation type="journal article" date="2014" name="Int. J. Syst. Evol. Microbiol.">
        <title>Complete genome sequence of Corynebacterium casei LMG S-19264T (=DSM 44701T), isolated from a smear-ripened cheese.</title>
        <authorList>
            <consortium name="US DOE Joint Genome Institute (JGI-PGF)"/>
            <person name="Walter F."/>
            <person name="Albersmeier A."/>
            <person name="Kalinowski J."/>
            <person name="Ruckert C."/>
        </authorList>
    </citation>
    <scope>NUCLEOTIDE SEQUENCE [LARGE SCALE GENOMIC DNA]</scope>
    <source>
        <strain evidence="3 4">IBRC-M 10912</strain>
    </source>
</reference>
<organism evidence="3 4">
    <name type="scientific">Natribaculum luteum</name>
    <dbReference type="NCBI Taxonomy" id="1586232"/>
    <lineage>
        <taxon>Archaea</taxon>
        <taxon>Methanobacteriati</taxon>
        <taxon>Methanobacteriota</taxon>
        <taxon>Stenosarchaea group</taxon>
        <taxon>Halobacteria</taxon>
        <taxon>Halobacteriales</taxon>
        <taxon>Natrialbaceae</taxon>
        <taxon>Natribaculum</taxon>
    </lineage>
</organism>
<dbReference type="GeneID" id="71854549"/>
<dbReference type="Pfam" id="PF18545">
    <property type="entry name" value="HalOD1"/>
    <property type="match status" value="1"/>
</dbReference>
<dbReference type="RefSeq" id="WP_246966621.1">
    <property type="nucleotide sequence ID" value="NZ_CP095397.1"/>
</dbReference>
<dbReference type="InterPro" id="IPR040624">
    <property type="entry name" value="HalOD1"/>
</dbReference>
<sequence length="103" mass="11362">MTRRSISDGGFDRDGPTSSSRFAYEVDPDERRSEAVVRAVAALTNTSPLELEPLYEVIDPESLDRTFAETDGAVSAEISFAFDDCAVTVTRKVIYVHVTVDEE</sequence>
<evidence type="ECO:0000256" key="1">
    <source>
        <dbReference type="SAM" id="MobiDB-lite"/>
    </source>
</evidence>
<accession>A0ABD5P405</accession>
<feature type="domain" description="Halobacterial output" evidence="2">
    <location>
        <begin position="29"/>
        <end position="91"/>
    </location>
</feature>
<name>A0ABD5P405_9EURY</name>
<evidence type="ECO:0000313" key="3">
    <source>
        <dbReference type="EMBL" id="MFC4248865.1"/>
    </source>
</evidence>
<proteinExistence type="predicted"/>
<dbReference type="AlphaFoldDB" id="A0ABD5P405"/>
<evidence type="ECO:0000313" key="4">
    <source>
        <dbReference type="Proteomes" id="UP001595821"/>
    </source>
</evidence>
<gene>
    <name evidence="3" type="ORF">ACFOZ7_18365</name>
</gene>
<feature type="region of interest" description="Disordered" evidence="1">
    <location>
        <begin position="1"/>
        <end position="27"/>
    </location>
</feature>
<evidence type="ECO:0000259" key="2">
    <source>
        <dbReference type="Pfam" id="PF18545"/>
    </source>
</evidence>
<comment type="caution">
    <text evidence="3">The sequence shown here is derived from an EMBL/GenBank/DDBJ whole genome shotgun (WGS) entry which is preliminary data.</text>
</comment>
<dbReference type="EMBL" id="JBHSDJ010000128">
    <property type="protein sequence ID" value="MFC4248865.1"/>
    <property type="molecule type" value="Genomic_DNA"/>
</dbReference>
<protein>
    <submittedName>
        <fullName evidence="3">HalOD1 output domain-containing protein</fullName>
    </submittedName>
</protein>
<dbReference type="Proteomes" id="UP001595821">
    <property type="component" value="Unassembled WGS sequence"/>
</dbReference>